<name>A0A3R8J628_9LACO</name>
<proteinExistence type="predicted"/>
<keyword evidence="2" id="KW-1185">Reference proteome</keyword>
<sequence>MSNRIEKFELKEFIKRFKELLLDKETNRILIRGYFDDDKLLLVFSCLYDLEEFNKGTVVIGNTTVPYERQFLEKGLREVVPKFNLRDSFNVYEMIINFVQWKRNIDLPFGFDKDFALFHPVQSVLDGKDFPKFCATIKNAKAKKNILITTNDFNNTAEKLYPYIDATLILDTTRVNEVNEEHEKTYKVIQSNLQADHKVLPY</sequence>
<evidence type="ECO:0000313" key="1">
    <source>
        <dbReference type="EMBL" id="RRK09856.1"/>
    </source>
</evidence>
<protein>
    <submittedName>
        <fullName evidence="1">Uncharacterized protein</fullName>
    </submittedName>
</protein>
<accession>A0A3R8J628</accession>
<comment type="caution">
    <text evidence="1">The sequence shown here is derived from an EMBL/GenBank/DDBJ whole genome shotgun (WGS) entry which is preliminary data.</text>
</comment>
<dbReference type="Proteomes" id="UP000283633">
    <property type="component" value="Unassembled WGS sequence"/>
</dbReference>
<reference evidence="1 2" key="1">
    <citation type="submission" date="2018-08" db="EMBL/GenBank/DDBJ databases">
        <title>Genome Lactobacillus garii FI11369.</title>
        <authorList>
            <person name="Diaz M."/>
            <person name="Narbad A."/>
        </authorList>
    </citation>
    <scope>NUCLEOTIDE SEQUENCE [LARGE SCALE GENOMIC DNA]</scope>
    <source>
        <strain evidence="1 2">FI11369</strain>
    </source>
</reference>
<dbReference type="AlphaFoldDB" id="A0A3R8J628"/>
<evidence type="ECO:0000313" key="2">
    <source>
        <dbReference type="Proteomes" id="UP000283633"/>
    </source>
</evidence>
<dbReference type="EMBL" id="QWZQ01000037">
    <property type="protein sequence ID" value="RRK09856.1"/>
    <property type="molecule type" value="Genomic_DNA"/>
</dbReference>
<dbReference type="RefSeq" id="WP_125072897.1">
    <property type="nucleotide sequence ID" value="NZ_QWZQ01000037.1"/>
</dbReference>
<organism evidence="1 2">
    <name type="scientific">Lactiplantibacillus garii</name>
    <dbReference type="NCBI Taxonomy" id="2306423"/>
    <lineage>
        <taxon>Bacteria</taxon>
        <taxon>Bacillati</taxon>
        <taxon>Bacillota</taxon>
        <taxon>Bacilli</taxon>
        <taxon>Lactobacillales</taxon>
        <taxon>Lactobacillaceae</taxon>
        <taxon>Lactiplantibacillus</taxon>
    </lineage>
</organism>
<gene>
    <name evidence="1" type="ORF">D1831_10540</name>
</gene>
<dbReference type="OrthoDB" id="10005417at2"/>